<evidence type="ECO:0000256" key="1">
    <source>
        <dbReference type="ARBA" id="ARBA00004496"/>
    </source>
</evidence>
<gene>
    <name evidence="16" type="ORF">1_242</name>
</gene>
<dbReference type="InterPro" id="IPR016135">
    <property type="entry name" value="UBQ-conjugating_enzyme/RWD"/>
</dbReference>
<keyword evidence="8" id="KW-0833">Ubl conjugation pathway</keyword>
<dbReference type="EC" id="2.3.2.23" evidence="3"/>
<dbReference type="EMBL" id="MK250085">
    <property type="protein sequence ID" value="QDY51857.1"/>
    <property type="molecule type" value="Genomic_DNA"/>
</dbReference>
<evidence type="ECO:0000313" key="16">
    <source>
        <dbReference type="EMBL" id="QDY51857.1"/>
    </source>
</evidence>
<evidence type="ECO:0000256" key="6">
    <source>
        <dbReference type="ARBA" id="ARBA00022703"/>
    </source>
</evidence>
<dbReference type="PROSITE" id="PS00183">
    <property type="entry name" value="UBC_1"/>
    <property type="match status" value="1"/>
</dbReference>
<reference evidence="16" key="1">
    <citation type="submission" date="2018-11" db="EMBL/GenBank/DDBJ databases">
        <title>A distinct lineage of giant viruses engineers rhodopsin photosystems in predatory marine eukaryotes.</title>
        <authorList>
            <person name="Needham D.M."/>
            <person name="Yoshizawa S."/>
            <person name="Hosaka T."/>
            <person name="Poirier C."/>
            <person name="Choi C.-J."/>
            <person name="Hehenberger E."/>
            <person name="Irwin N.A.T."/>
            <person name="Wilken S."/>
            <person name="Yung C.-M."/>
            <person name="Bachy C."/>
            <person name="Kurihara R."/>
            <person name="Nakajima Y."/>
            <person name="Kojima K."/>
            <person name="Kimura-Someya T."/>
            <person name="Leonard G."/>
            <person name="Malmstrom R.R."/>
            <person name="Mende D."/>
            <person name="Olson D.K."/>
            <person name="Sudo Y."/>
            <person name="Sudek S."/>
            <person name="Richards T.A."/>
            <person name="DeLong E.F."/>
            <person name="Keeling P.J."/>
            <person name="Santoro A.E."/>
            <person name="Shirouzu M."/>
            <person name="Iwasaki W."/>
            <person name="Worden A.Z."/>
        </authorList>
    </citation>
    <scope>NUCLEOTIDE SEQUENCE</scope>
</reference>
<sequence>MSSLAIKRISADIKNIRRNNLDEQNIYVSVNEENMFKIKAMIIGPKDTPYENGFYFFDFEIPKDYPISPPKAKFVNLNGIVRFHPNLYKCGKICLSILNTWHGPGWTSVQTLSSVLLSIQSLMNEHPIQNEPGWETEIGIKSKEFNNVINYHNINTSVLSVLKKIPYGYEEFKDIVLSYFVKNIEMYNKLIQKQLKMTGQKIKSSIYSMSVENCNYNEIKEEIQLLYSKYDLLYGN</sequence>
<dbReference type="InterPro" id="IPR023313">
    <property type="entry name" value="UBQ-conjugating_AS"/>
</dbReference>
<keyword evidence="5" id="KW-0808">Transferase</keyword>
<keyword evidence="4" id="KW-0963">Cytoplasm</keyword>
<dbReference type="Pfam" id="PF00179">
    <property type="entry name" value="UQ_con"/>
    <property type="match status" value="1"/>
</dbReference>
<evidence type="ECO:0000256" key="14">
    <source>
        <dbReference type="PROSITE-ProRule" id="PRU10133"/>
    </source>
</evidence>
<dbReference type="PANTHER" id="PTHR46116">
    <property type="entry name" value="(E3-INDEPENDENT) E2 UBIQUITIN-CONJUGATING ENZYME"/>
    <property type="match status" value="1"/>
</dbReference>
<evidence type="ECO:0000256" key="10">
    <source>
        <dbReference type="ARBA" id="ARBA00039894"/>
    </source>
</evidence>
<evidence type="ECO:0000256" key="9">
    <source>
        <dbReference type="ARBA" id="ARBA00022840"/>
    </source>
</evidence>
<dbReference type="Gene3D" id="3.10.110.10">
    <property type="entry name" value="Ubiquitin Conjugating Enzyme"/>
    <property type="match status" value="1"/>
</dbReference>
<protein>
    <recommendedName>
        <fullName evidence="10">Ubiquitin-conjugating enzyme E2 Z</fullName>
        <ecNumber evidence="3">2.3.2.23</ecNumber>
    </recommendedName>
    <alternativeName>
        <fullName evidence="11">E2 ubiquitin-conjugating enzyme Z</fullName>
    </alternativeName>
    <alternativeName>
        <fullName evidence="13">Ubiquitin carrier protein Z</fullName>
    </alternativeName>
    <alternativeName>
        <fullName evidence="12">Ubiquitin-protein ligase Z</fullName>
    </alternativeName>
</protein>
<evidence type="ECO:0000256" key="12">
    <source>
        <dbReference type="ARBA" id="ARBA00042316"/>
    </source>
</evidence>
<dbReference type="InterPro" id="IPR000608">
    <property type="entry name" value="UBC"/>
</dbReference>
<keyword evidence="9" id="KW-0067">ATP-binding</keyword>
<dbReference type="SMART" id="SM00212">
    <property type="entry name" value="UBCc"/>
    <property type="match status" value="1"/>
</dbReference>
<accession>A0A5B8IFR2</accession>
<feature type="domain" description="UBC core" evidence="15">
    <location>
        <begin position="4"/>
        <end position="185"/>
    </location>
</feature>
<dbReference type="PROSITE" id="PS50127">
    <property type="entry name" value="UBC_2"/>
    <property type="match status" value="1"/>
</dbReference>
<dbReference type="PANTHER" id="PTHR46116:SF26">
    <property type="entry name" value="UBIQUITIN-CONJUGATING ENZYME E2 Z"/>
    <property type="match status" value="1"/>
</dbReference>
<feature type="active site" description="Glycyl thioester intermediate" evidence="14">
    <location>
        <position position="94"/>
    </location>
</feature>
<dbReference type="UniPathway" id="UPA00143"/>
<dbReference type="SUPFAM" id="SSF54495">
    <property type="entry name" value="UBC-like"/>
    <property type="match status" value="1"/>
</dbReference>
<organism evidence="16">
    <name type="scientific">Mimiviridae sp. ChoanoV1</name>
    <dbReference type="NCBI Taxonomy" id="2596887"/>
    <lineage>
        <taxon>Viruses</taxon>
        <taxon>Varidnaviria</taxon>
        <taxon>Bamfordvirae</taxon>
        <taxon>Nucleocytoviricota</taxon>
        <taxon>Megaviricetes</taxon>
        <taxon>Imitervirales</taxon>
        <taxon>Schizomimiviridae</taxon>
    </lineage>
</organism>
<evidence type="ECO:0000256" key="8">
    <source>
        <dbReference type="ARBA" id="ARBA00022786"/>
    </source>
</evidence>
<evidence type="ECO:0000256" key="11">
    <source>
        <dbReference type="ARBA" id="ARBA00041798"/>
    </source>
</evidence>
<evidence type="ECO:0000256" key="2">
    <source>
        <dbReference type="ARBA" id="ARBA00004906"/>
    </source>
</evidence>
<evidence type="ECO:0000256" key="5">
    <source>
        <dbReference type="ARBA" id="ARBA00022679"/>
    </source>
</evidence>
<evidence type="ECO:0000256" key="3">
    <source>
        <dbReference type="ARBA" id="ARBA00012486"/>
    </source>
</evidence>
<dbReference type="GO" id="GO:0004869">
    <property type="term" value="F:cysteine-type endopeptidase inhibitor activity"/>
    <property type="evidence" value="ECO:0007669"/>
    <property type="project" value="TreeGrafter"/>
</dbReference>
<comment type="pathway">
    <text evidence="2">Protein modification; protein ubiquitination.</text>
</comment>
<evidence type="ECO:0000256" key="13">
    <source>
        <dbReference type="ARBA" id="ARBA00042401"/>
    </source>
</evidence>
<dbReference type="GO" id="GO:0016567">
    <property type="term" value="P:protein ubiquitination"/>
    <property type="evidence" value="ECO:0007669"/>
    <property type="project" value="UniProtKB-UniPathway"/>
</dbReference>
<dbReference type="GO" id="GO:0005524">
    <property type="term" value="F:ATP binding"/>
    <property type="evidence" value="ECO:0007669"/>
    <property type="project" value="UniProtKB-KW"/>
</dbReference>
<evidence type="ECO:0000256" key="7">
    <source>
        <dbReference type="ARBA" id="ARBA00022741"/>
    </source>
</evidence>
<dbReference type="GO" id="GO:0061631">
    <property type="term" value="F:ubiquitin conjugating enzyme activity"/>
    <property type="evidence" value="ECO:0007669"/>
    <property type="project" value="UniProtKB-EC"/>
</dbReference>
<evidence type="ECO:0000259" key="15">
    <source>
        <dbReference type="PROSITE" id="PS50127"/>
    </source>
</evidence>
<name>A0A5B8IFR2_9VIRU</name>
<comment type="subcellular location">
    <subcellularLocation>
        <location evidence="1">Cytoplasm</location>
    </subcellularLocation>
</comment>
<evidence type="ECO:0000256" key="4">
    <source>
        <dbReference type="ARBA" id="ARBA00022490"/>
    </source>
</evidence>
<proteinExistence type="predicted"/>
<keyword evidence="6" id="KW-0053">Apoptosis</keyword>
<keyword evidence="7" id="KW-0547">Nucleotide-binding</keyword>